<dbReference type="InterPro" id="IPR044784">
    <property type="entry name" value="At1g01640-like"/>
</dbReference>
<accession>A0AA41RZA9</accession>
<comment type="caution">
    <text evidence="4">The sequence shown here is derived from an EMBL/GenBank/DDBJ whole genome shotgun (WGS) entry which is preliminary data.</text>
</comment>
<dbReference type="InterPro" id="IPR000210">
    <property type="entry name" value="BTB/POZ_dom"/>
</dbReference>
<evidence type="ECO:0000256" key="1">
    <source>
        <dbReference type="ARBA" id="ARBA00002668"/>
    </source>
</evidence>
<dbReference type="InterPro" id="IPR011333">
    <property type="entry name" value="SKP1/BTB/POZ_sf"/>
</dbReference>
<comment type="pathway">
    <text evidence="2">Protein modification; protein ubiquitination.</text>
</comment>
<dbReference type="Pfam" id="PF00651">
    <property type="entry name" value="BTB"/>
    <property type="match status" value="1"/>
</dbReference>
<proteinExistence type="predicted"/>
<name>A0AA41RZA9_PAPNU</name>
<dbReference type="PANTHER" id="PTHR47274:SF1">
    <property type="entry name" value="BTB_POZ DOMAIN CONTAINING PROTEIN, EXPRESSED"/>
    <property type="match status" value="1"/>
</dbReference>
<dbReference type="PROSITE" id="PS50097">
    <property type="entry name" value="BTB"/>
    <property type="match status" value="1"/>
</dbReference>
<evidence type="ECO:0000256" key="2">
    <source>
        <dbReference type="ARBA" id="ARBA00004906"/>
    </source>
</evidence>
<feature type="domain" description="BTB" evidence="3">
    <location>
        <begin position="64"/>
        <end position="133"/>
    </location>
</feature>
<dbReference type="Gene3D" id="1.25.40.420">
    <property type="match status" value="1"/>
</dbReference>
<keyword evidence="5" id="KW-1185">Reference proteome</keyword>
<dbReference type="SMART" id="SM00225">
    <property type="entry name" value="BTB"/>
    <property type="match status" value="1"/>
</dbReference>
<protein>
    <recommendedName>
        <fullName evidence="3">BTB domain-containing protein</fullName>
    </recommendedName>
</protein>
<dbReference type="SUPFAM" id="SSF54695">
    <property type="entry name" value="POZ domain"/>
    <property type="match status" value="1"/>
</dbReference>
<evidence type="ECO:0000313" key="5">
    <source>
        <dbReference type="Proteomes" id="UP001177140"/>
    </source>
</evidence>
<dbReference type="Gene3D" id="3.30.710.10">
    <property type="entry name" value="Potassium Channel Kv1.1, Chain A"/>
    <property type="match status" value="1"/>
</dbReference>
<evidence type="ECO:0000313" key="4">
    <source>
        <dbReference type="EMBL" id="MCL7029904.1"/>
    </source>
</evidence>
<dbReference type="PANTHER" id="PTHR47274">
    <property type="entry name" value="BTB/POZ DOMAIN CONTAINING PROTEIN, EXPRESSED-RELATED"/>
    <property type="match status" value="1"/>
</dbReference>
<dbReference type="AlphaFoldDB" id="A0AA41RZA9"/>
<dbReference type="CDD" id="cd18186">
    <property type="entry name" value="BTB_POZ_ZBTB_KLHL-like"/>
    <property type="match status" value="1"/>
</dbReference>
<reference evidence="4" key="1">
    <citation type="submission" date="2022-03" db="EMBL/GenBank/DDBJ databases">
        <title>A functionally conserved STORR gene fusion in Papaver species that diverged 16.8 million years ago.</title>
        <authorList>
            <person name="Catania T."/>
        </authorList>
    </citation>
    <scope>NUCLEOTIDE SEQUENCE</scope>
    <source>
        <strain evidence="4">S-191538</strain>
    </source>
</reference>
<organism evidence="4 5">
    <name type="scientific">Papaver nudicaule</name>
    <name type="common">Iceland poppy</name>
    <dbReference type="NCBI Taxonomy" id="74823"/>
    <lineage>
        <taxon>Eukaryota</taxon>
        <taxon>Viridiplantae</taxon>
        <taxon>Streptophyta</taxon>
        <taxon>Embryophyta</taxon>
        <taxon>Tracheophyta</taxon>
        <taxon>Spermatophyta</taxon>
        <taxon>Magnoliopsida</taxon>
        <taxon>Ranunculales</taxon>
        <taxon>Papaveraceae</taxon>
        <taxon>Papaveroideae</taxon>
        <taxon>Papaver</taxon>
    </lineage>
</organism>
<evidence type="ECO:0000259" key="3">
    <source>
        <dbReference type="PROSITE" id="PS50097"/>
    </source>
</evidence>
<dbReference type="Proteomes" id="UP001177140">
    <property type="component" value="Unassembled WGS sequence"/>
</dbReference>
<dbReference type="EMBL" id="JAJJMA010095485">
    <property type="protein sequence ID" value="MCL7029904.1"/>
    <property type="molecule type" value="Genomic_DNA"/>
</dbReference>
<gene>
    <name evidence="4" type="ORF">MKW94_027279</name>
</gene>
<sequence length="237" mass="26868">MMNLMNKDRMTATISLADTNWGTKNATRWIEVAKEREERSKDGEARWINYLGGLAVTIKEGSYSDILVMPGNGPSIPAHRFLLAARSEVFNNMLASDTCKAAPIDYITLPEFNHEELEIFLEFLYCGNLTDEKFEKHFYCLALASHKYVIPHLQKFCEEQILKLLDSSTALQVLEISEICSSEVLKVAALKSILSHTGEIYFSPGYEEFARQNPHLMVHITRAHHNSTVLSQKKTAI</sequence>
<comment type="function">
    <text evidence="1">May act as a substrate-specific adapter of an E3 ubiquitin-protein ligase complex (CUL3-RBX1-BTB) which mediates the ubiquitination and subsequent proteasomal degradation of target proteins.</text>
</comment>